<accession>A0A7J7LSK0</accession>
<proteinExistence type="predicted"/>
<sequence length="76" mass="8378">MGRNDVVAHGRWVTNDPNKIVPFNPLGSNTSMVWVTLAKEPLAPLWRTSMDADTIGEALDSSVAWPTDRIVTIDET</sequence>
<comment type="caution">
    <text evidence="1">The sequence shown here is derived from an EMBL/GenBank/DDBJ whole genome shotgun (WGS) entry which is preliminary data.</text>
</comment>
<evidence type="ECO:0000313" key="1">
    <source>
        <dbReference type="EMBL" id="KAF6145633.1"/>
    </source>
</evidence>
<protein>
    <submittedName>
        <fullName evidence="1">Uncharacterized protein</fullName>
    </submittedName>
</protein>
<name>A0A7J7LSK0_9MAGN</name>
<gene>
    <name evidence="1" type="ORF">GIB67_018739</name>
</gene>
<dbReference type="Proteomes" id="UP000541444">
    <property type="component" value="Unassembled WGS sequence"/>
</dbReference>
<dbReference type="OrthoDB" id="1936670at2759"/>
<dbReference type="EMBL" id="JACGCM010002048">
    <property type="protein sequence ID" value="KAF6145633.1"/>
    <property type="molecule type" value="Genomic_DNA"/>
</dbReference>
<dbReference type="AlphaFoldDB" id="A0A7J7LSK0"/>
<evidence type="ECO:0000313" key="2">
    <source>
        <dbReference type="Proteomes" id="UP000541444"/>
    </source>
</evidence>
<organism evidence="1 2">
    <name type="scientific">Kingdonia uniflora</name>
    <dbReference type="NCBI Taxonomy" id="39325"/>
    <lineage>
        <taxon>Eukaryota</taxon>
        <taxon>Viridiplantae</taxon>
        <taxon>Streptophyta</taxon>
        <taxon>Embryophyta</taxon>
        <taxon>Tracheophyta</taxon>
        <taxon>Spermatophyta</taxon>
        <taxon>Magnoliopsida</taxon>
        <taxon>Ranunculales</taxon>
        <taxon>Circaeasteraceae</taxon>
        <taxon>Kingdonia</taxon>
    </lineage>
</organism>
<reference evidence="1 2" key="1">
    <citation type="journal article" date="2020" name="IScience">
        <title>Genome Sequencing of the Endangered Kingdonia uniflora (Circaeasteraceae, Ranunculales) Reveals Potential Mechanisms of Evolutionary Specialization.</title>
        <authorList>
            <person name="Sun Y."/>
            <person name="Deng T."/>
            <person name="Zhang A."/>
            <person name="Moore M.J."/>
            <person name="Landis J.B."/>
            <person name="Lin N."/>
            <person name="Zhang H."/>
            <person name="Zhang X."/>
            <person name="Huang J."/>
            <person name="Zhang X."/>
            <person name="Sun H."/>
            <person name="Wang H."/>
        </authorList>
    </citation>
    <scope>NUCLEOTIDE SEQUENCE [LARGE SCALE GENOMIC DNA]</scope>
    <source>
        <strain evidence="1">TB1705</strain>
        <tissue evidence="1">Leaf</tissue>
    </source>
</reference>
<keyword evidence="2" id="KW-1185">Reference proteome</keyword>